<dbReference type="GO" id="GO:0036430">
    <property type="term" value="F:CMP kinase activity"/>
    <property type="evidence" value="ECO:0007669"/>
    <property type="project" value="RHEA"/>
</dbReference>
<dbReference type="RefSeq" id="WP_114544115.1">
    <property type="nucleotide sequence ID" value="NZ_QQBG01000008.1"/>
</dbReference>
<name>A0A369KL62_9BACT</name>
<dbReference type="OrthoDB" id="9807434at2"/>
<keyword evidence="2" id="KW-0808">Transferase</keyword>
<sequence length="230" mass="25600">MSLVITLDGPGGSGKSEITRLCTEALGGLWLNSGQAYRLLTWTALQKGWDGTEEDLVSFFPCLLEKGQLQWKPCRHQVVCGLSSSESLPFPEDQPRIESAIGVLARQLCVRDFINSSLRDLSFETPYFFFEGRDMGSVVFPNADLKIFLTASLKERARRRFKQRPSGQSLEEIQVKLAQRDWDDAHRSIGALVQPAGCWVCDSSNFSLEETVQAILDHIRSGLGGHFSSS</sequence>
<dbReference type="AlphaFoldDB" id="A0A369KL62"/>
<evidence type="ECO:0000256" key="2">
    <source>
        <dbReference type="ARBA" id="ARBA00022679"/>
    </source>
</evidence>
<keyword evidence="4 9" id="KW-0418">Kinase</keyword>
<keyword evidence="3" id="KW-0547">Nucleotide-binding</keyword>
<dbReference type="CDD" id="cd02020">
    <property type="entry name" value="CMPK"/>
    <property type="match status" value="1"/>
</dbReference>
<dbReference type="SUPFAM" id="SSF52540">
    <property type="entry name" value="P-loop containing nucleoside triphosphate hydrolases"/>
    <property type="match status" value="1"/>
</dbReference>
<evidence type="ECO:0000256" key="6">
    <source>
        <dbReference type="ARBA" id="ARBA00047615"/>
    </source>
</evidence>
<dbReference type="Pfam" id="PF02224">
    <property type="entry name" value="Cytidylate_kin"/>
    <property type="match status" value="1"/>
</dbReference>
<dbReference type="InterPro" id="IPR011994">
    <property type="entry name" value="Cytidylate_kinase_dom"/>
</dbReference>
<keyword evidence="5" id="KW-0067">ATP-binding</keyword>
<comment type="caution">
    <text evidence="9">The sequence shown here is derived from an EMBL/GenBank/DDBJ whole genome shotgun (WGS) entry which is preliminary data.</text>
</comment>
<comment type="catalytic activity">
    <reaction evidence="7">
        <text>CMP + ATP = CDP + ADP</text>
        <dbReference type="Rhea" id="RHEA:11600"/>
        <dbReference type="ChEBI" id="CHEBI:30616"/>
        <dbReference type="ChEBI" id="CHEBI:58069"/>
        <dbReference type="ChEBI" id="CHEBI:60377"/>
        <dbReference type="ChEBI" id="CHEBI:456216"/>
        <dbReference type="EC" id="2.7.4.25"/>
    </reaction>
</comment>
<gene>
    <name evidence="9" type="ORF">HAT2_00136</name>
</gene>
<accession>A0A369KL62</accession>
<comment type="catalytic activity">
    <reaction evidence="6">
        <text>dCMP + ATP = dCDP + ADP</text>
        <dbReference type="Rhea" id="RHEA:25094"/>
        <dbReference type="ChEBI" id="CHEBI:30616"/>
        <dbReference type="ChEBI" id="CHEBI:57566"/>
        <dbReference type="ChEBI" id="CHEBI:58593"/>
        <dbReference type="ChEBI" id="CHEBI:456216"/>
        <dbReference type="EC" id="2.7.4.25"/>
    </reaction>
</comment>
<dbReference type="Proteomes" id="UP000253816">
    <property type="component" value="Unassembled WGS sequence"/>
</dbReference>
<feature type="domain" description="Cytidylate kinase" evidence="8">
    <location>
        <begin position="5"/>
        <end position="220"/>
    </location>
</feature>
<evidence type="ECO:0000256" key="5">
    <source>
        <dbReference type="ARBA" id="ARBA00022840"/>
    </source>
</evidence>
<protein>
    <recommendedName>
        <fullName evidence="1">(d)CMP kinase</fullName>
        <ecNumber evidence="1">2.7.4.25</ecNumber>
    </recommendedName>
</protein>
<dbReference type="EC" id="2.7.4.25" evidence="1"/>
<evidence type="ECO:0000256" key="3">
    <source>
        <dbReference type="ARBA" id="ARBA00022741"/>
    </source>
</evidence>
<evidence type="ECO:0000313" key="10">
    <source>
        <dbReference type="Proteomes" id="UP000253816"/>
    </source>
</evidence>
<dbReference type="GO" id="GO:0036431">
    <property type="term" value="F:dCMP kinase activity"/>
    <property type="evidence" value="ECO:0007669"/>
    <property type="project" value="InterPro"/>
</dbReference>
<organism evidence="9 10">
    <name type="scientific">Candidatus Similichlamydia laticola</name>
    <dbReference type="NCBI Taxonomy" id="2170265"/>
    <lineage>
        <taxon>Bacteria</taxon>
        <taxon>Pseudomonadati</taxon>
        <taxon>Chlamydiota</taxon>
        <taxon>Chlamydiia</taxon>
        <taxon>Parachlamydiales</taxon>
        <taxon>Candidatus Parilichlamydiaceae</taxon>
        <taxon>Candidatus Similichlamydia</taxon>
    </lineage>
</organism>
<dbReference type="Gene3D" id="3.40.50.300">
    <property type="entry name" value="P-loop containing nucleotide triphosphate hydrolases"/>
    <property type="match status" value="1"/>
</dbReference>
<reference evidence="9 10" key="1">
    <citation type="submission" date="2018-07" db="EMBL/GenBank/DDBJ databases">
        <title>Comparative genomics of the Candidatus Parilichlamydiaceae reveals evidence of convergent evolution and genome reduction in the phylum Chlamydiae.</title>
        <authorList>
            <person name="Taylor-Brown A."/>
            <person name="Polkinghorne A."/>
        </authorList>
    </citation>
    <scope>NUCLEOTIDE SEQUENCE [LARGE SCALE GENOMIC DNA]</scope>
    <source>
        <strain evidence="9 10">Hat2</strain>
    </source>
</reference>
<dbReference type="EMBL" id="QQBG01000008">
    <property type="protein sequence ID" value="RDB31756.1"/>
    <property type="molecule type" value="Genomic_DNA"/>
</dbReference>
<keyword evidence="10" id="KW-1185">Reference proteome</keyword>
<evidence type="ECO:0000313" key="9">
    <source>
        <dbReference type="EMBL" id="RDB31756.1"/>
    </source>
</evidence>
<dbReference type="GO" id="GO:0005524">
    <property type="term" value="F:ATP binding"/>
    <property type="evidence" value="ECO:0007669"/>
    <property type="project" value="UniProtKB-KW"/>
</dbReference>
<proteinExistence type="predicted"/>
<evidence type="ECO:0000256" key="1">
    <source>
        <dbReference type="ARBA" id="ARBA00012906"/>
    </source>
</evidence>
<evidence type="ECO:0000259" key="8">
    <source>
        <dbReference type="Pfam" id="PF02224"/>
    </source>
</evidence>
<dbReference type="InterPro" id="IPR027417">
    <property type="entry name" value="P-loop_NTPase"/>
</dbReference>
<evidence type="ECO:0000256" key="7">
    <source>
        <dbReference type="ARBA" id="ARBA00048478"/>
    </source>
</evidence>
<evidence type="ECO:0000256" key="4">
    <source>
        <dbReference type="ARBA" id="ARBA00022777"/>
    </source>
</evidence>